<protein>
    <submittedName>
        <fullName evidence="2">Uncharacterized protein</fullName>
    </submittedName>
</protein>
<dbReference type="AlphaFoldDB" id="A0AA35V6M6"/>
<keyword evidence="1" id="KW-0472">Membrane</keyword>
<feature type="transmembrane region" description="Helical" evidence="1">
    <location>
        <begin position="64"/>
        <end position="84"/>
    </location>
</feature>
<evidence type="ECO:0000313" key="2">
    <source>
        <dbReference type="EMBL" id="CAI9267861.1"/>
    </source>
</evidence>
<name>A0AA35V6M6_LACSI</name>
<keyword evidence="1" id="KW-1133">Transmembrane helix</keyword>
<sequence>MSSEAFDNGSSVFDADFFTINDVSITVITISTKLPLNLSTNNSDRLGIGAKLGWKSPTEAMPWVGLYICIASLVCTLAMAADAFQGIRLNVFRVEKQWIQRLQMWKSSHVSSHILGRHCKMVFHNIKNMILNIFIAVQITVVVIWNIICLIPITFMIFLCCTYYFCKSLLRSFKEESDEYNIHMR</sequence>
<keyword evidence="1" id="KW-0812">Transmembrane</keyword>
<evidence type="ECO:0000256" key="1">
    <source>
        <dbReference type="SAM" id="Phobius"/>
    </source>
</evidence>
<organism evidence="2 3">
    <name type="scientific">Lactuca saligna</name>
    <name type="common">Willowleaf lettuce</name>
    <dbReference type="NCBI Taxonomy" id="75948"/>
    <lineage>
        <taxon>Eukaryota</taxon>
        <taxon>Viridiplantae</taxon>
        <taxon>Streptophyta</taxon>
        <taxon>Embryophyta</taxon>
        <taxon>Tracheophyta</taxon>
        <taxon>Spermatophyta</taxon>
        <taxon>Magnoliopsida</taxon>
        <taxon>eudicotyledons</taxon>
        <taxon>Gunneridae</taxon>
        <taxon>Pentapetalae</taxon>
        <taxon>asterids</taxon>
        <taxon>campanulids</taxon>
        <taxon>Asterales</taxon>
        <taxon>Asteraceae</taxon>
        <taxon>Cichorioideae</taxon>
        <taxon>Cichorieae</taxon>
        <taxon>Lactucinae</taxon>
        <taxon>Lactuca</taxon>
    </lineage>
</organism>
<evidence type="ECO:0000313" key="3">
    <source>
        <dbReference type="Proteomes" id="UP001177003"/>
    </source>
</evidence>
<dbReference type="PANTHER" id="PTHR35307">
    <property type="entry name" value="PROTEIN, PUTATIVE-RELATED"/>
    <property type="match status" value="1"/>
</dbReference>
<dbReference type="PANTHER" id="PTHR35307:SF9">
    <property type="entry name" value="TRANSMEMBRANE PROTEIN"/>
    <property type="match status" value="1"/>
</dbReference>
<reference evidence="2" key="1">
    <citation type="submission" date="2023-04" db="EMBL/GenBank/DDBJ databases">
        <authorList>
            <person name="Vijverberg K."/>
            <person name="Xiong W."/>
            <person name="Schranz E."/>
        </authorList>
    </citation>
    <scope>NUCLEOTIDE SEQUENCE</scope>
</reference>
<accession>A0AA35V6M6</accession>
<feature type="transmembrane region" description="Helical" evidence="1">
    <location>
        <begin position="130"/>
        <end position="159"/>
    </location>
</feature>
<dbReference type="Proteomes" id="UP001177003">
    <property type="component" value="Chromosome 1"/>
</dbReference>
<dbReference type="EMBL" id="OX465077">
    <property type="protein sequence ID" value="CAI9267861.1"/>
    <property type="molecule type" value="Genomic_DNA"/>
</dbReference>
<gene>
    <name evidence="2" type="ORF">LSALG_LOCUS8318</name>
</gene>
<keyword evidence="3" id="KW-1185">Reference proteome</keyword>
<proteinExistence type="predicted"/>